<name>A0A378MWZ9_MANHA</name>
<dbReference type="STRING" id="75985.WC39_10010"/>
<evidence type="ECO:0000313" key="2">
    <source>
        <dbReference type="Proteomes" id="UP000254802"/>
    </source>
</evidence>
<dbReference type="AlphaFoldDB" id="A0A378MWZ9"/>
<protein>
    <submittedName>
        <fullName evidence="1">NAD-dependent deacetylase</fullName>
    </submittedName>
</protein>
<dbReference type="InterPro" id="IPR029035">
    <property type="entry name" value="DHS-like_NAD/FAD-binding_dom"/>
</dbReference>
<dbReference type="Gene3D" id="3.40.50.1220">
    <property type="entry name" value="TPP-binding domain"/>
    <property type="match status" value="1"/>
</dbReference>
<gene>
    <name evidence="1" type="ORF">NCTC10638_01939</name>
</gene>
<dbReference type="EMBL" id="UGPN01000002">
    <property type="protein sequence ID" value="STY60733.1"/>
    <property type="molecule type" value="Genomic_DNA"/>
</dbReference>
<reference evidence="1 2" key="1">
    <citation type="submission" date="2018-06" db="EMBL/GenBank/DDBJ databases">
        <authorList>
            <consortium name="Pathogen Informatics"/>
            <person name="Doyle S."/>
        </authorList>
    </citation>
    <scope>NUCLEOTIDE SEQUENCE [LARGE SCALE GENOMIC DNA]</scope>
    <source>
        <strain evidence="1 2">NCTC10638</strain>
    </source>
</reference>
<dbReference type="SUPFAM" id="SSF52467">
    <property type="entry name" value="DHS-like NAD/FAD-binding domain"/>
    <property type="match status" value="1"/>
</dbReference>
<sequence>MKNDFHYAAELIRNADGILITAGAGMSVDSGLPDFRSVEGYGIPTHRSKNLICNLCRLPHRLPIRNALSSRLEYECQKSI</sequence>
<evidence type="ECO:0000313" key="1">
    <source>
        <dbReference type="EMBL" id="STY60733.1"/>
    </source>
</evidence>
<dbReference type="Proteomes" id="UP000254802">
    <property type="component" value="Unassembled WGS sequence"/>
</dbReference>
<organism evidence="1 2">
    <name type="scientific">Mannheimia haemolytica</name>
    <name type="common">Pasteurella haemolytica</name>
    <dbReference type="NCBI Taxonomy" id="75985"/>
    <lineage>
        <taxon>Bacteria</taxon>
        <taxon>Pseudomonadati</taxon>
        <taxon>Pseudomonadota</taxon>
        <taxon>Gammaproteobacteria</taxon>
        <taxon>Pasteurellales</taxon>
        <taxon>Pasteurellaceae</taxon>
        <taxon>Mannheimia</taxon>
    </lineage>
</organism>
<accession>A0A378MWZ9</accession>
<proteinExistence type="predicted"/>